<keyword evidence="2" id="KW-1185">Reference proteome</keyword>
<dbReference type="GeneTree" id="ENSGT00990000204089"/>
<proteinExistence type="predicted"/>
<reference evidence="1" key="2">
    <citation type="submission" date="2025-09" db="UniProtKB">
        <authorList>
            <consortium name="Ensembl"/>
        </authorList>
    </citation>
    <scope>IDENTIFICATION</scope>
</reference>
<dbReference type="Ensembl" id="ENSCAFT00020039588.1">
    <property type="protein sequence ID" value="ENSCAFP00020034291.1"/>
    <property type="gene ID" value="ENSCAFG00020026595.1"/>
</dbReference>
<dbReference type="Proteomes" id="UP000694391">
    <property type="component" value="Unplaced"/>
</dbReference>
<organism evidence="1 2">
    <name type="scientific">Canis lupus dingo</name>
    <name type="common">dingo</name>
    <dbReference type="NCBI Taxonomy" id="286419"/>
    <lineage>
        <taxon>Eukaryota</taxon>
        <taxon>Metazoa</taxon>
        <taxon>Chordata</taxon>
        <taxon>Craniata</taxon>
        <taxon>Vertebrata</taxon>
        <taxon>Euteleostomi</taxon>
        <taxon>Mammalia</taxon>
        <taxon>Eutheria</taxon>
        <taxon>Laurasiatheria</taxon>
        <taxon>Carnivora</taxon>
        <taxon>Caniformia</taxon>
        <taxon>Canidae</taxon>
        <taxon>Canis</taxon>
    </lineage>
</organism>
<sequence length="56" mass="6665">MAMFQNEVEIKDFQYDEDSEAYFYCFVIVKVIYDKKQFRCGETVPASSIHKELVKC</sequence>
<reference evidence="1" key="1">
    <citation type="submission" date="2025-08" db="UniProtKB">
        <authorList>
            <consortium name="Ensembl"/>
        </authorList>
    </citation>
    <scope>IDENTIFICATION</scope>
</reference>
<protein>
    <submittedName>
        <fullName evidence="1">Uncharacterized protein</fullName>
    </submittedName>
</protein>
<name>A0A8C0LM22_CANLU</name>
<evidence type="ECO:0000313" key="1">
    <source>
        <dbReference type="Ensembl" id="ENSCAFP00020034291.1"/>
    </source>
</evidence>
<evidence type="ECO:0000313" key="2">
    <source>
        <dbReference type="Proteomes" id="UP000694391"/>
    </source>
</evidence>
<accession>A0A8C0LM22</accession>
<dbReference type="AlphaFoldDB" id="A0A8C0LM22"/>